<keyword evidence="1" id="KW-0175">Coiled coil</keyword>
<dbReference type="EMBL" id="JALJOS010000008">
    <property type="protein sequence ID" value="KAK9835542.1"/>
    <property type="molecule type" value="Genomic_DNA"/>
</dbReference>
<sequence>MQIQADVGGLSTPPGFRPTRLVNRMSAREDAVRAKDEAERFLLRNAVIGRHLNLNKTIANMHEWKFVVKPGPQGDGPRGTRRREQSDEPLLVGRLLGSAEGPWTPVRDIAEREASNLTQAAPSALPNHLAHAPGASASSSNAGLQPAGPQNVTPQAPPILQHLNSMSNSELKTEQEAAEAAVKKISAGLKAKNGPAERLRAELASCQAASDDAAKTAMGFKQILAAQQAYDFFKASLPRTEVVFDLDMAADFAPMFSKTERKMMDEIQRQLQRLGCRSDMTPCEIKETAKSMAKSDRVCRADLAQVQSWLNSVEQRQASLEKELKQCQQRCSRIYQEYLARLSGAAAT</sequence>
<accession>A0AAW1RP45</accession>
<reference evidence="3 4" key="1">
    <citation type="journal article" date="2024" name="Nat. Commun.">
        <title>Phylogenomics reveals the evolutionary origins of lichenization in chlorophyte algae.</title>
        <authorList>
            <person name="Puginier C."/>
            <person name="Libourel C."/>
            <person name="Otte J."/>
            <person name="Skaloud P."/>
            <person name="Haon M."/>
            <person name="Grisel S."/>
            <person name="Petersen M."/>
            <person name="Berrin J.G."/>
            <person name="Delaux P.M."/>
            <person name="Dal Grande F."/>
            <person name="Keller J."/>
        </authorList>
    </citation>
    <scope>NUCLEOTIDE SEQUENCE [LARGE SCALE GENOMIC DNA]</scope>
    <source>
        <strain evidence="3 4">SAG 2145</strain>
    </source>
</reference>
<comment type="caution">
    <text evidence="3">The sequence shown here is derived from an EMBL/GenBank/DDBJ whole genome shotgun (WGS) entry which is preliminary data.</text>
</comment>
<feature type="compositionally biased region" description="Low complexity" evidence="2">
    <location>
        <begin position="130"/>
        <end position="142"/>
    </location>
</feature>
<evidence type="ECO:0000256" key="1">
    <source>
        <dbReference type="SAM" id="Coils"/>
    </source>
</evidence>
<protein>
    <submittedName>
        <fullName evidence="3">Uncharacterized protein</fullName>
    </submittedName>
</protein>
<organism evidence="3 4">
    <name type="scientific">Apatococcus lobatus</name>
    <dbReference type="NCBI Taxonomy" id="904363"/>
    <lineage>
        <taxon>Eukaryota</taxon>
        <taxon>Viridiplantae</taxon>
        <taxon>Chlorophyta</taxon>
        <taxon>core chlorophytes</taxon>
        <taxon>Trebouxiophyceae</taxon>
        <taxon>Chlorellales</taxon>
        <taxon>Chlorellaceae</taxon>
        <taxon>Apatococcus</taxon>
    </lineage>
</organism>
<evidence type="ECO:0000313" key="3">
    <source>
        <dbReference type="EMBL" id="KAK9835542.1"/>
    </source>
</evidence>
<dbReference type="AlphaFoldDB" id="A0AAW1RP45"/>
<feature type="coiled-coil region" evidence="1">
    <location>
        <begin position="310"/>
        <end position="337"/>
    </location>
</feature>
<keyword evidence="4" id="KW-1185">Reference proteome</keyword>
<gene>
    <name evidence="3" type="ORF">WJX74_002639</name>
</gene>
<feature type="region of interest" description="Disordered" evidence="2">
    <location>
        <begin position="126"/>
        <end position="158"/>
    </location>
</feature>
<feature type="region of interest" description="Disordered" evidence="2">
    <location>
        <begin position="67"/>
        <end position="89"/>
    </location>
</feature>
<dbReference type="Proteomes" id="UP001438707">
    <property type="component" value="Unassembled WGS sequence"/>
</dbReference>
<evidence type="ECO:0000256" key="2">
    <source>
        <dbReference type="SAM" id="MobiDB-lite"/>
    </source>
</evidence>
<name>A0AAW1RP45_9CHLO</name>
<proteinExistence type="predicted"/>
<evidence type="ECO:0000313" key="4">
    <source>
        <dbReference type="Proteomes" id="UP001438707"/>
    </source>
</evidence>